<comment type="caution">
    <text evidence="3">The sequence shown here is derived from an EMBL/GenBank/DDBJ whole genome shotgun (WGS) entry which is preliminary data.</text>
</comment>
<dbReference type="AlphaFoldDB" id="A0A7J7NGI9"/>
<dbReference type="GO" id="GO:0004497">
    <property type="term" value="F:monooxygenase activity"/>
    <property type="evidence" value="ECO:0007669"/>
    <property type="project" value="InterPro"/>
</dbReference>
<dbReference type="EMBL" id="JACGCM010000792">
    <property type="protein sequence ID" value="KAF6166349.1"/>
    <property type="molecule type" value="Genomic_DNA"/>
</dbReference>
<dbReference type="InterPro" id="IPR036396">
    <property type="entry name" value="Cyt_P450_sf"/>
</dbReference>
<dbReference type="Proteomes" id="UP000541444">
    <property type="component" value="Unassembled WGS sequence"/>
</dbReference>
<accession>A0A7J7NGI9</accession>
<dbReference type="SUPFAM" id="SSF48264">
    <property type="entry name" value="Cytochrome P450"/>
    <property type="match status" value="1"/>
</dbReference>
<sequence length="150" mass="17417">MRLHQTDNEITSPNIYRRLFQSWYLDSGTNLFGERTVLIAHSFLHRFLKNMLLKVFGPENLKENLLPEIEETTRRYLKHWSSQPSVESKDGISMMIFDLTAKKLISCNEAKSFGKLKDNFTDVIKGVITFPLNIPGTAFYKCLQAKHSYI</sequence>
<evidence type="ECO:0000256" key="2">
    <source>
        <dbReference type="ARBA" id="ARBA00023004"/>
    </source>
</evidence>
<dbReference type="GO" id="GO:0016132">
    <property type="term" value="P:brassinosteroid biosynthetic process"/>
    <property type="evidence" value="ECO:0007669"/>
    <property type="project" value="TreeGrafter"/>
</dbReference>
<proteinExistence type="predicted"/>
<protein>
    <submittedName>
        <fullName evidence="3">Uncharacterized protein</fullName>
    </submittedName>
</protein>
<name>A0A7J7NGI9_9MAGN</name>
<gene>
    <name evidence="3" type="ORF">GIB67_034900</name>
</gene>
<evidence type="ECO:0000256" key="1">
    <source>
        <dbReference type="ARBA" id="ARBA00022723"/>
    </source>
</evidence>
<keyword evidence="4" id="KW-1185">Reference proteome</keyword>
<evidence type="ECO:0000313" key="4">
    <source>
        <dbReference type="Proteomes" id="UP000541444"/>
    </source>
</evidence>
<dbReference type="PANTHER" id="PTHR24286">
    <property type="entry name" value="CYTOCHROME P450 26"/>
    <property type="match status" value="1"/>
</dbReference>
<dbReference type="GO" id="GO:0010268">
    <property type="term" value="P:brassinosteroid homeostasis"/>
    <property type="evidence" value="ECO:0007669"/>
    <property type="project" value="TreeGrafter"/>
</dbReference>
<reference evidence="3 4" key="1">
    <citation type="journal article" date="2020" name="IScience">
        <title>Genome Sequencing of the Endangered Kingdonia uniflora (Circaeasteraceae, Ranunculales) Reveals Potential Mechanisms of Evolutionary Specialization.</title>
        <authorList>
            <person name="Sun Y."/>
            <person name="Deng T."/>
            <person name="Zhang A."/>
            <person name="Moore M.J."/>
            <person name="Landis J.B."/>
            <person name="Lin N."/>
            <person name="Zhang H."/>
            <person name="Zhang X."/>
            <person name="Huang J."/>
            <person name="Zhang X."/>
            <person name="Sun H."/>
            <person name="Wang H."/>
        </authorList>
    </citation>
    <scope>NUCLEOTIDE SEQUENCE [LARGE SCALE GENOMIC DNA]</scope>
    <source>
        <strain evidence="3">TB1705</strain>
        <tissue evidence="3">Leaf</tissue>
    </source>
</reference>
<dbReference type="PANTHER" id="PTHR24286:SF11">
    <property type="entry name" value="CYTOCHROME P450, FAMILY 87, SUBFAMILY A, POLYPEPTIDE 2"/>
    <property type="match status" value="1"/>
</dbReference>
<dbReference type="GO" id="GO:0020037">
    <property type="term" value="F:heme binding"/>
    <property type="evidence" value="ECO:0007669"/>
    <property type="project" value="InterPro"/>
</dbReference>
<dbReference type="Gene3D" id="1.10.630.10">
    <property type="entry name" value="Cytochrome P450"/>
    <property type="match status" value="1"/>
</dbReference>
<organism evidence="3 4">
    <name type="scientific">Kingdonia uniflora</name>
    <dbReference type="NCBI Taxonomy" id="39325"/>
    <lineage>
        <taxon>Eukaryota</taxon>
        <taxon>Viridiplantae</taxon>
        <taxon>Streptophyta</taxon>
        <taxon>Embryophyta</taxon>
        <taxon>Tracheophyta</taxon>
        <taxon>Spermatophyta</taxon>
        <taxon>Magnoliopsida</taxon>
        <taxon>Ranunculales</taxon>
        <taxon>Circaeasteraceae</taxon>
        <taxon>Kingdonia</taxon>
    </lineage>
</organism>
<dbReference type="GO" id="GO:0016125">
    <property type="term" value="P:sterol metabolic process"/>
    <property type="evidence" value="ECO:0007669"/>
    <property type="project" value="TreeGrafter"/>
</dbReference>
<dbReference type="GO" id="GO:0016705">
    <property type="term" value="F:oxidoreductase activity, acting on paired donors, with incorporation or reduction of molecular oxygen"/>
    <property type="evidence" value="ECO:0007669"/>
    <property type="project" value="InterPro"/>
</dbReference>
<dbReference type="GO" id="GO:0005506">
    <property type="term" value="F:iron ion binding"/>
    <property type="evidence" value="ECO:0007669"/>
    <property type="project" value="InterPro"/>
</dbReference>
<keyword evidence="2" id="KW-0408">Iron</keyword>
<dbReference type="OrthoDB" id="1934386at2759"/>
<keyword evidence="1" id="KW-0479">Metal-binding</keyword>
<evidence type="ECO:0000313" key="3">
    <source>
        <dbReference type="EMBL" id="KAF6166349.1"/>
    </source>
</evidence>